<evidence type="ECO:0000313" key="2">
    <source>
        <dbReference type="Proteomes" id="UP000239549"/>
    </source>
</evidence>
<dbReference type="EMBL" id="BFAV01000157">
    <property type="protein sequence ID" value="GBF35169.1"/>
    <property type="molecule type" value="Genomic_DNA"/>
</dbReference>
<proteinExistence type="predicted"/>
<name>A0A2L2XFN9_9FIRM</name>
<dbReference type="Proteomes" id="UP000239549">
    <property type="component" value="Unassembled WGS sequence"/>
</dbReference>
<accession>A0A2L2XFN9</accession>
<comment type="caution">
    <text evidence="1">The sequence shown here is derived from an EMBL/GenBank/DDBJ whole genome shotgun (WGS) entry which is preliminary data.</text>
</comment>
<dbReference type="AlphaFoldDB" id="A0A2L2XFN9"/>
<organism evidence="1 2">
    <name type="scientific">Desulfocucumis palustris</name>
    <dbReference type="NCBI Taxonomy" id="1898651"/>
    <lineage>
        <taxon>Bacteria</taxon>
        <taxon>Bacillati</taxon>
        <taxon>Bacillota</taxon>
        <taxon>Clostridia</taxon>
        <taxon>Eubacteriales</taxon>
        <taxon>Desulfocucumaceae</taxon>
        <taxon>Desulfocucumis</taxon>
    </lineage>
</organism>
<reference evidence="2" key="1">
    <citation type="submission" date="2018-02" db="EMBL/GenBank/DDBJ databases">
        <title>Genome sequence of Desulfocucumis palustris strain NAW-5.</title>
        <authorList>
            <person name="Watanabe M."/>
            <person name="Kojima H."/>
            <person name="Fukui M."/>
        </authorList>
    </citation>
    <scope>NUCLEOTIDE SEQUENCE [LARGE SCALE GENOMIC DNA]</scope>
    <source>
        <strain evidence="2">NAW-5</strain>
    </source>
</reference>
<protein>
    <submittedName>
        <fullName evidence="1">Uncharacterized protein</fullName>
    </submittedName>
</protein>
<keyword evidence="2" id="KW-1185">Reference proteome</keyword>
<dbReference type="RefSeq" id="WP_104373275.1">
    <property type="nucleotide sequence ID" value="NZ_BFAV01000157.1"/>
</dbReference>
<gene>
    <name evidence="1" type="ORF">DCCM_4292</name>
</gene>
<dbReference type="OrthoDB" id="192277at2"/>
<evidence type="ECO:0000313" key="1">
    <source>
        <dbReference type="EMBL" id="GBF35169.1"/>
    </source>
</evidence>
<sequence length="123" mass="13500">MPNFPHQYFPFKPNHIPPEHAPGVRERLLSCDGAGDQFDRHVMSCALATAMAEREYHPLTEALGLTRETIAEILGSMFPGSYAIDEIIPAHAGTGEAAPEEPALRKMLLLHRTAGTPIEETKV</sequence>